<dbReference type="PATRIC" id="fig|632773.3.peg.3243"/>
<comment type="cofactor">
    <cofactor evidence="6">
        <name>Mg(2+)</name>
        <dbReference type="ChEBI" id="CHEBI:18420"/>
    </cofactor>
    <text evidence="6">Binds 1 Mg(2+) ion per trimer.</text>
</comment>
<dbReference type="GO" id="GO:0009401">
    <property type="term" value="P:phosphoenolpyruvate-dependent sugar phosphotransferase system"/>
    <property type="evidence" value="ECO:0007669"/>
    <property type="project" value="UniProtKB-KW"/>
</dbReference>
<evidence type="ECO:0000313" key="9">
    <source>
        <dbReference type="Proteomes" id="UP000094463"/>
    </source>
</evidence>
<dbReference type="STRING" id="632773.BBEV_3101"/>
<dbReference type="InterPro" id="IPR003188">
    <property type="entry name" value="PTS_IIA_lac/cel"/>
</dbReference>
<feature type="active site" description="Tele-phosphohistidine intermediate" evidence="5">
    <location>
        <position position="81"/>
    </location>
</feature>
<dbReference type="EC" id="2.7.1.191" evidence="8"/>
<keyword evidence="1" id="KW-0813">Transport</keyword>
<evidence type="ECO:0000256" key="5">
    <source>
        <dbReference type="PIRSR" id="PIRSR000699-1"/>
    </source>
</evidence>
<keyword evidence="6" id="KW-0460">Magnesium</keyword>
<organism evidence="8 9">
    <name type="scientific">Salisediminibacterium beveridgei</name>
    <dbReference type="NCBI Taxonomy" id="632773"/>
    <lineage>
        <taxon>Bacteria</taxon>
        <taxon>Bacillati</taxon>
        <taxon>Bacillota</taxon>
        <taxon>Bacilli</taxon>
        <taxon>Bacillales</taxon>
        <taxon>Bacillaceae</taxon>
        <taxon>Salisediminibacterium</taxon>
    </lineage>
</organism>
<keyword evidence="4" id="KW-0598">Phosphotransferase system</keyword>
<dbReference type="PANTHER" id="PTHR34382:SF7">
    <property type="entry name" value="PTS SYSTEM N,N'-DIACETYLCHITOBIOSE-SPECIFIC EIIA COMPONENT"/>
    <property type="match status" value="1"/>
</dbReference>
<evidence type="ECO:0000256" key="4">
    <source>
        <dbReference type="ARBA" id="ARBA00022683"/>
    </source>
</evidence>
<evidence type="ECO:0000313" key="8">
    <source>
        <dbReference type="EMBL" id="AOM84418.1"/>
    </source>
</evidence>
<protein>
    <submittedName>
        <fullName evidence="8">PTS system, IIA subunit</fullName>
        <ecNumber evidence="8">2.7.1.191</ecNumber>
    </submittedName>
</protein>
<keyword evidence="3 8" id="KW-0808">Transferase</keyword>
<dbReference type="InterPro" id="IPR036542">
    <property type="entry name" value="PTS_IIA_lac/cel_sf"/>
</dbReference>
<dbReference type="GO" id="GO:0016740">
    <property type="term" value="F:transferase activity"/>
    <property type="evidence" value="ECO:0007669"/>
    <property type="project" value="UniProtKB-KW"/>
</dbReference>
<dbReference type="AlphaFoldDB" id="A0A1D7QZI9"/>
<evidence type="ECO:0000256" key="7">
    <source>
        <dbReference type="PROSITE-ProRule" id="PRU00418"/>
    </source>
</evidence>
<dbReference type="Gene3D" id="1.20.58.80">
    <property type="entry name" value="Phosphotransferase system, lactose/cellobiose-type IIA subunit"/>
    <property type="match status" value="1"/>
</dbReference>
<dbReference type="GO" id="GO:0046872">
    <property type="term" value="F:metal ion binding"/>
    <property type="evidence" value="ECO:0007669"/>
    <property type="project" value="UniProtKB-KW"/>
</dbReference>
<dbReference type="PROSITE" id="PS51095">
    <property type="entry name" value="PTS_EIIA_TYPE_3"/>
    <property type="match status" value="1"/>
</dbReference>
<evidence type="ECO:0000256" key="3">
    <source>
        <dbReference type="ARBA" id="ARBA00022679"/>
    </source>
</evidence>
<name>A0A1D7QZI9_9BACI</name>
<keyword evidence="6" id="KW-0479">Metal-binding</keyword>
<dbReference type="PIRSF" id="PIRSF000699">
    <property type="entry name" value="PTS_IILac_III"/>
    <property type="match status" value="1"/>
</dbReference>
<sequence length="106" mass="11993">MTDRSKMSLEEISFQIILYAGNARSFSMEGIALAREKKFEEARKKIEDAESAFVEAHHFQTELLQTEANGEPITPSVLLVHAQDHLMTSMTVKELAAEIIFLHESK</sequence>
<feature type="modified residue" description="Phosphohistidine; by HPr" evidence="7">
    <location>
        <position position="81"/>
    </location>
</feature>
<evidence type="ECO:0000256" key="2">
    <source>
        <dbReference type="ARBA" id="ARBA00022597"/>
    </source>
</evidence>
<dbReference type="SUPFAM" id="SSF46973">
    <property type="entry name" value="Enzyme IIa from lactose specific PTS, IIa-lac"/>
    <property type="match status" value="1"/>
</dbReference>
<dbReference type="PANTHER" id="PTHR34382">
    <property type="entry name" value="PTS SYSTEM N,N'-DIACETYLCHITOBIOSE-SPECIFIC EIIA COMPONENT"/>
    <property type="match status" value="1"/>
</dbReference>
<dbReference type="Proteomes" id="UP000094463">
    <property type="component" value="Chromosome"/>
</dbReference>
<accession>A0A1D7QZI9</accession>
<dbReference type="Pfam" id="PF02255">
    <property type="entry name" value="PTS_IIA"/>
    <property type="match status" value="1"/>
</dbReference>
<reference evidence="8 9" key="1">
    <citation type="submission" date="2015-08" db="EMBL/GenBank/DDBJ databases">
        <title>The complete genome sequence of Bacillus beveridgei MLTeJB.</title>
        <authorList>
            <person name="Hanson T.E."/>
            <person name="Mesa C."/>
            <person name="Basesman S.M."/>
            <person name="Oremland R.S."/>
        </authorList>
    </citation>
    <scope>NUCLEOTIDE SEQUENCE [LARGE SCALE GENOMIC DNA]</scope>
    <source>
        <strain evidence="8 9">MLTeJB</strain>
    </source>
</reference>
<dbReference type="KEGG" id="bbev:BBEV_3101"/>
<evidence type="ECO:0000256" key="6">
    <source>
        <dbReference type="PIRSR" id="PIRSR000699-2"/>
    </source>
</evidence>
<evidence type="ECO:0000256" key="1">
    <source>
        <dbReference type="ARBA" id="ARBA00022448"/>
    </source>
</evidence>
<proteinExistence type="predicted"/>
<gene>
    <name evidence="8" type="primary">licA</name>
    <name evidence="8" type="ORF">BBEV_3101</name>
</gene>
<dbReference type="EMBL" id="CP012502">
    <property type="protein sequence ID" value="AOM84418.1"/>
    <property type="molecule type" value="Genomic_DNA"/>
</dbReference>
<keyword evidence="2" id="KW-0762">Sugar transport</keyword>
<keyword evidence="9" id="KW-1185">Reference proteome</keyword>
<dbReference type="CDD" id="cd00215">
    <property type="entry name" value="PTS_IIA_lac"/>
    <property type="match status" value="1"/>
</dbReference>
<feature type="binding site" evidence="6">
    <location>
        <position position="84"/>
    </location>
    <ligand>
        <name>Mg(2+)</name>
        <dbReference type="ChEBI" id="CHEBI:18420"/>
        <note>ligand shared between all trimeric partners</note>
    </ligand>
</feature>